<dbReference type="InterPro" id="IPR016039">
    <property type="entry name" value="Thiolase-like"/>
</dbReference>
<comment type="similarity">
    <text evidence="2">Belongs to the thiolase-like superfamily. Beta-ketoacyl-ACP synthases family.</text>
</comment>
<evidence type="ECO:0000259" key="3">
    <source>
        <dbReference type="PROSITE" id="PS52004"/>
    </source>
</evidence>
<evidence type="ECO:0000256" key="1">
    <source>
        <dbReference type="ARBA" id="ARBA00022679"/>
    </source>
</evidence>
<dbReference type="PANTHER" id="PTHR43775:SF51">
    <property type="entry name" value="INACTIVE PHENOLPHTHIOCEROL SYNTHESIS POLYKETIDE SYNTHASE TYPE I PKS1-RELATED"/>
    <property type="match status" value="1"/>
</dbReference>
<comment type="caution">
    <text evidence="4">The sequence shown here is derived from an EMBL/GenBank/DDBJ whole genome shotgun (WGS) entry which is preliminary data.</text>
</comment>
<protein>
    <submittedName>
        <fullName evidence="4">Polyketide synthase</fullName>
    </submittedName>
</protein>
<dbReference type="CDD" id="cd00833">
    <property type="entry name" value="PKS"/>
    <property type="match status" value="1"/>
</dbReference>
<feature type="domain" description="Ketosynthase family 3 (KS3)" evidence="3">
    <location>
        <begin position="10"/>
        <end position="434"/>
    </location>
</feature>
<dbReference type="EMBL" id="BAABGF010000055">
    <property type="protein sequence ID" value="GAA4297197.1"/>
    <property type="molecule type" value="Genomic_DNA"/>
</dbReference>
<dbReference type="SUPFAM" id="SSF53901">
    <property type="entry name" value="Thiolase-like"/>
    <property type="match status" value="1"/>
</dbReference>
<dbReference type="Pfam" id="PF02801">
    <property type="entry name" value="Ketoacyl-synt_C"/>
    <property type="match status" value="1"/>
</dbReference>
<evidence type="ECO:0000313" key="5">
    <source>
        <dbReference type="Proteomes" id="UP001501417"/>
    </source>
</evidence>
<dbReference type="InterPro" id="IPR050091">
    <property type="entry name" value="PKS_NRPS_Biosynth_Enz"/>
</dbReference>
<dbReference type="SMART" id="SM00825">
    <property type="entry name" value="PKS_KS"/>
    <property type="match status" value="1"/>
</dbReference>
<proteinExistence type="inferred from homology"/>
<evidence type="ECO:0000313" key="4">
    <source>
        <dbReference type="EMBL" id="GAA4297197.1"/>
    </source>
</evidence>
<keyword evidence="5" id="KW-1185">Reference proteome</keyword>
<name>A0ABP8F7Q4_9MYCO</name>
<dbReference type="Gene3D" id="3.40.47.10">
    <property type="match status" value="1"/>
</dbReference>
<gene>
    <name evidence="4" type="ORF">GCM10023161_49140</name>
</gene>
<evidence type="ECO:0000256" key="2">
    <source>
        <dbReference type="RuleBase" id="RU003694"/>
    </source>
</evidence>
<reference evidence="5" key="1">
    <citation type="journal article" date="2019" name="Int. J. Syst. Evol. Microbiol.">
        <title>The Global Catalogue of Microorganisms (GCM) 10K type strain sequencing project: providing services to taxonomists for standard genome sequencing and annotation.</title>
        <authorList>
            <consortium name="The Broad Institute Genomics Platform"/>
            <consortium name="The Broad Institute Genome Sequencing Center for Infectious Disease"/>
            <person name="Wu L."/>
            <person name="Ma J."/>
        </authorList>
    </citation>
    <scope>NUCLEOTIDE SEQUENCE [LARGE SCALE GENOMIC DNA]</scope>
    <source>
        <strain evidence="5">JCM 17782</strain>
    </source>
</reference>
<dbReference type="InterPro" id="IPR020841">
    <property type="entry name" value="PKS_Beta-ketoAc_synthase_dom"/>
</dbReference>
<accession>A0ABP8F7Q4</accession>
<keyword evidence="1 2" id="KW-0808">Transferase</keyword>
<dbReference type="Proteomes" id="UP001501417">
    <property type="component" value="Unassembled WGS sequence"/>
</dbReference>
<dbReference type="Pfam" id="PF00109">
    <property type="entry name" value="ketoacyl-synt"/>
    <property type="match status" value="1"/>
</dbReference>
<dbReference type="PROSITE" id="PS52004">
    <property type="entry name" value="KS3_2"/>
    <property type="match status" value="1"/>
</dbReference>
<dbReference type="InterPro" id="IPR014031">
    <property type="entry name" value="Ketoacyl_synth_C"/>
</dbReference>
<dbReference type="InterPro" id="IPR014030">
    <property type="entry name" value="Ketoacyl_synth_N"/>
</dbReference>
<sequence>MSDNGFAGASDPVAIVGMAVEAPGGIDTADKYWEMLSHGREALGPFPTDRGWQVRELLAGSRRSGFKEIHDRGGFLASATTFDPEFFGISRREAVAMDPQQRVVLRVSWRALENSGINPDDLTGHDVGCFVGASATGYGPQMANFSQHSGHLLAGTALSVISGRVAYTLGLAGPALTVDSSCASALAAFHLAVRSIQNGDCDLALAGGVNVLGSPGFFVEFSKQHALSDDGHCRPYSAQASGTVWAEGAAMFVLQRKSAALRAGRQVVAEVRATAVNQDGRSAGLSAPSGDAQVRLFRRAMTQAGIRPDEVGMVEGHGTGTRLGDRTELRSLAQTYGDAAPGAGALLGSVKSNVGHALAASGALGLAKVIVAAQHGAVPPTLHAAEASPEIDWESQGLRLARTLTPWPAADGQRIAATSAFGIAGTNAHVIVALPEVA</sequence>
<dbReference type="PANTHER" id="PTHR43775">
    <property type="entry name" value="FATTY ACID SYNTHASE"/>
    <property type="match status" value="1"/>
</dbReference>
<dbReference type="RefSeq" id="WP_264036721.1">
    <property type="nucleotide sequence ID" value="NZ_BAABGF010000055.1"/>
</dbReference>
<organism evidence="4 5">
    <name type="scientific">Mycobacterium paraffinicum</name>
    <dbReference type="NCBI Taxonomy" id="53378"/>
    <lineage>
        <taxon>Bacteria</taxon>
        <taxon>Bacillati</taxon>
        <taxon>Actinomycetota</taxon>
        <taxon>Actinomycetes</taxon>
        <taxon>Mycobacteriales</taxon>
        <taxon>Mycobacteriaceae</taxon>
        <taxon>Mycobacterium</taxon>
    </lineage>
</organism>